<reference evidence="3 4" key="1">
    <citation type="submission" date="2023-04" db="EMBL/GenBank/DDBJ databases">
        <title>Genome Encyclopedia of Bacteria and Archaea VI: Functional Genomics of Type Strains.</title>
        <authorList>
            <person name="Whitman W."/>
        </authorList>
    </citation>
    <scope>NUCLEOTIDE SEQUENCE [LARGE SCALE GENOMIC DNA]</scope>
    <source>
        <strain evidence="3 4">SG_E_30_P1</strain>
    </source>
</reference>
<accession>A0ABT6KR62</accession>
<evidence type="ECO:0000256" key="1">
    <source>
        <dbReference type="SAM" id="Phobius"/>
    </source>
</evidence>
<evidence type="ECO:0000256" key="2">
    <source>
        <dbReference type="SAM" id="SignalP"/>
    </source>
</evidence>
<keyword evidence="1" id="KW-0812">Transmembrane</keyword>
<organism evidence="3 4">
    <name type="scientific">Antiquaquibacter oligotrophicus</name>
    <dbReference type="NCBI Taxonomy" id="2880260"/>
    <lineage>
        <taxon>Bacteria</taxon>
        <taxon>Bacillati</taxon>
        <taxon>Actinomycetota</taxon>
        <taxon>Actinomycetes</taxon>
        <taxon>Micrococcales</taxon>
        <taxon>Microbacteriaceae</taxon>
        <taxon>Antiquaquibacter</taxon>
    </lineage>
</organism>
<dbReference type="EMBL" id="JARXVQ010000001">
    <property type="protein sequence ID" value="MDH6182466.1"/>
    <property type="molecule type" value="Genomic_DNA"/>
</dbReference>
<proteinExistence type="predicted"/>
<feature type="signal peptide" evidence="2">
    <location>
        <begin position="1"/>
        <end position="28"/>
    </location>
</feature>
<dbReference type="Proteomes" id="UP001160142">
    <property type="component" value="Unassembled WGS sequence"/>
</dbReference>
<feature type="transmembrane region" description="Helical" evidence="1">
    <location>
        <begin position="300"/>
        <end position="319"/>
    </location>
</feature>
<feature type="chain" id="PRO_5046626708" evidence="2">
    <location>
        <begin position="29"/>
        <end position="324"/>
    </location>
</feature>
<gene>
    <name evidence="3" type="ORF">M2152_002648</name>
</gene>
<dbReference type="SUPFAM" id="SSF50969">
    <property type="entry name" value="YVTN repeat-like/Quinoprotein amine dehydrogenase"/>
    <property type="match status" value="1"/>
</dbReference>
<dbReference type="PROSITE" id="PS51257">
    <property type="entry name" value="PROKAR_LIPOPROTEIN"/>
    <property type="match status" value="1"/>
</dbReference>
<dbReference type="RefSeq" id="WP_322134743.1">
    <property type="nucleotide sequence ID" value="NZ_CP085036.1"/>
</dbReference>
<keyword evidence="2" id="KW-0732">Signal</keyword>
<dbReference type="InterPro" id="IPR011044">
    <property type="entry name" value="Quino_amine_DH_bsu"/>
</dbReference>
<evidence type="ECO:0000313" key="3">
    <source>
        <dbReference type="EMBL" id="MDH6182466.1"/>
    </source>
</evidence>
<evidence type="ECO:0000313" key="4">
    <source>
        <dbReference type="Proteomes" id="UP001160142"/>
    </source>
</evidence>
<sequence length="324" mass="33363">MIARLLKASGVALACAALAALSCSPAAAAELPEHQRLSTIDANTGILYDIDPATGGATALWDTGLEGAQALSLDASGRGFATTNTGPAWQSSLWAVDVTNQSVTEIAPITRAGHPETSGTCHSLQQSGGALYAYCGFYEYPGGTNTYSVIDQATGEFTPLFVFSTGGTEDVIPAIDPADGTLFFAASSHLYLFDLETFDPTAPEGVAQFRVAEFPSFMGSGNFSEGSVLWVPLPDYLTQTTRLATWDRTTGEVQVVGNIAASVPVYSYVVAVWGAAPDMPAPAPAPAAAPELAATGFSPAPLVLVGAGILVLVGAVLAVRRRAA</sequence>
<keyword evidence="1" id="KW-0472">Membrane</keyword>
<comment type="caution">
    <text evidence="3">The sequence shown here is derived from an EMBL/GenBank/DDBJ whole genome shotgun (WGS) entry which is preliminary data.</text>
</comment>
<protein>
    <submittedName>
        <fullName evidence="3">Uncharacterized protein</fullName>
    </submittedName>
</protein>
<keyword evidence="1" id="KW-1133">Transmembrane helix</keyword>
<name>A0ABT6KR62_9MICO</name>
<keyword evidence="4" id="KW-1185">Reference proteome</keyword>